<sequence>MSKLMQTILSKDDNNDKGLYDVAPSTYANKGSNDQEKKTSKAAQKKKDKQSMKRSACSGTDHARSSSFKYLYYFKCKAEAH</sequence>
<protein>
    <submittedName>
        <fullName evidence="2">Uncharacterized protein</fullName>
    </submittedName>
</protein>
<dbReference type="EMBL" id="JAANQT010000062">
    <property type="protein sequence ID" value="KAG1315126.1"/>
    <property type="molecule type" value="Genomic_DNA"/>
</dbReference>
<dbReference type="Proteomes" id="UP000716291">
    <property type="component" value="Unassembled WGS sequence"/>
</dbReference>
<dbReference type="AlphaFoldDB" id="A0A9P6XJ93"/>
<evidence type="ECO:0000313" key="2">
    <source>
        <dbReference type="EMBL" id="KAG1315126.1"/>
    </source>
</evidence>
<feature type="compositionally biased region" description="Basic and acidic residues" evidence="1">
    <location>
        <begin position="10"/>
        <end position="19"/>
    </location>
</feature>
<accession>A0A9P6XJ93</accession>
<reference evidence="2" key="1">
    <citation type="journal article" date="2020" name="Microb. Genom.">
        <title>Genetic diversity of clinical and environmental Mucorales isolates obtained from an investigation of mucormycosis cases among solid organ transplant recipients.</title>
        <authorList>
            <person name="Nguyen M.H."/>
            <person name="Kaul D."/>
            <person name="Muto C."/>
            <person name="Cheng S.J."/>
            <person name="Richter R.A."/>
            <person name="Bruno V.M."/>
            <person name="Liu G."/>
            <person name="Beyhan S."/>
            <person name="Sundermann A.J."/>
            <person name="Mounaud S."/>
            <person name="Pasculle A.W."/>
            <person name="Nierman W.C."/>
            <person name="Driscoll E."/>
            <person name="Cumbie R."/>
            <person name="Clancy C.J."/>
            <person name="Dupont C.L."/>
        </authorList>
    </citation>
    <scope>NUCLEOTIDE SEQUENCE</scope>
    <source>
        <strain evidence="2">GL11</strain>
    </source>
</reference>
<keyword evidence="3" id="KW-1185">Reference proteome</keyword>
<organism evidence="2 3">
    <name type="scientific">Rhizopus oryzae</name>
    <name type="common">Mucormycosis agent</name>
    <name type="synonym">Rhizopus arrhizus var. delemar</name>
    <dbReference type="NCBI Taxonomy" id="64495"/>
    <lineage>
        <taxon>Eukaryota</taxon>
        <taxon>Fungi</taxon>
        <taxon>Fungi incertae sedis</taxon>
        <taxon>Mucoromycota</taxon>
        <taxon>Mucoromycotina</taxon>
        <taxon>Mucoromycetes</taxon>
        <taxon>Mucorales</taxon>
        <taxon>Mucorineae</taxon>
        <taxon>Rhizopodaceae</taxon>
        <taxon>Rhizopus</taxon>
    </lineage>
</organism>
<feature type="region of interest" description="Disordered" evidence="1">
    <location>
        <begin position="1"/>
        <end position="63"/>
    </location>
</feature>
<name>A0A9P6XJ93_RHIOR</name>
<proteinExistence type="predicted"/>
<comment type="caution">
    <text evidence="2">The sequence shown here is derived from an EMBL/GenBank/DDBJ whole genome shotgun (WGS) entry which is preliminary data.</text>
</comment>
<evidence type="ECO:0000313" key="3">
    <source>
        <dbReference type="Proteomes" id="UP000716291"/>
    </source>
</evidence>
<evidence type="ECO:0000256" key="1">
    <source>
        <dbReference type="SAM" id="MobiDB-lite"/>
    </source>
</evidence>
<gene>
    <name evidence="2" type="ORF">G6F64_000908</name>
</gene>